<evidence type="ECO:0000313" key="3">
    <source>
        <dbReference type="WBParaSite" id="Pan_g27.t1"/>
    </source>
</evidence>
<protein>
    <submittedName>
        <fullName evidence="3">Nucleotide-diphospho-sugar transferase domain-containing protein</fullName>
    </submittedName>
</protein>
<keyword evidence="1" id="KW-0472">Membrane</keyword>
<organism evidence="2 3">
    <name type="scientific">Panagrellus redivivus</name>
    <name type="common">Microworm</name>
    <dbReference type="NCBI Taxonomy" id="6233"/>
    <lineage>
        <taxon>Eukaryota</taxon>
        <taxon>Metazoa</taxon>
        <taxon>Ecdysozoa</taxon>
        <taxon>Nematoda</taxon>
        <taxon>Chromadorea</taxon>
        <taxon>Rhabditida</taxon>
        <taxon>Tylenchina</taxon>
        <taxon>Panagrolaimomorpha</taxon>
        <taxon>Panagrolaimoidea</taxon>
        <taxon>Panagrolaimidae</taxon>
        <taxon>Panagrellus</taxon>
    </lineage>
</organism>
<dbReference type="Pfam" id="PF07801">
    <property type="entry name" value="DUF1647"/>
    <property type="match status" value="1"/>
</dbReference>
<keyword evidence="2" id="KW-1185">Reference proteome</keyword>
<keyword evidence="1" id="KW-1133">Transmembrane helix</keyword>
<keyword evidence="1" id="KW-0812">Transmembrane</keyword>
<reference evidence="2" key="1">
    <citation type="journal article" date="2013" name="Genetics">
        <title>The draft genome and transcriptome of Panagrellus redivivus are shaped by the harsh demands of a free-living lifestyle.</title>
        <authorList>
            <person name="Srinivasan J."/>
            <person name="Dillman A.R."/>
            <person name="Macchietto M.G."/>
            <person name="Heikkinen L."/>
            <person name="Lakso M."/>
            <person name="Fracchia K.M."/>
            <person name="Antoshechkin I."/>
            <person name="Mortazavi A."/>
            <person name="Wong G."/>
            <person name="Sternberg P.W."/>
        </authorList>
    </citation>
    <scope>NUCLEOTIDE SEQUENCE [LARGE SCALE GENOMIC DNA]</scope>
    <source>
        <strain evidence="2">MT8872</strain>
    </source>
</reference>
<name>A0A7E4VTS7_PANRE</name>
<accession>A0A7E4VTS7</accession>
<dbReference type="PANTHER" id="PTHR31389:SF4">
    <property type="entry name" value="LD39211P"/>
    <property type="match status" value="1"/>
</dbReference>
<dbReference type="WBParaSite" id="Pan_g27.t1">
    <property type="protein sequence ID" value="Pan_g27.t1"/>
    <property type="gene ID" value="Pan_g27"/>
</dbReference>
<evidence type="ECO:0000313" key="2">
    <source>
        <dbReference type="Proteomes" id="UP000492821"/>
    </source>
</evidence>
<dbReference type="AlphaFoldDB" id="A0A7E4VTS7"/>
<dbReference type="Proteomes" id="UP000492821">
    <property type="component" value="Unassembled WGS sequence"/>
</dbReference>
<proteinExistence type="predicted"/>
<reference evidence="3" key="2">
    <citation type="submission" date="2020-10" db="UniProtKB">
        <authorList>
            <consortium name="WormBaseParasite"/>
        </authorList>
    </citation>
    <scope>IDENTIFICATION</scope>
</reference>
<dbReference type="InterPro" id="IPR012444">
    <property type="entry name" value="DUF1647"/>
</dbReference>
<evidence type="ECO:0000256" key="1">
    <source>
        <dbReference type="SAM" id="Phobius"/>
    </source>
</evidence>
<dbReference type="PANTHER" id="PTHR31389">
    <property type="entry name" value="LD39211P"/>
    <property type="match status" value="1"/>
</dbReference>
<feature type="transmembrane region" description="Helical" evidence="1">
    <location>
        <begin position="21"/>
        <end position="39"/>
    </location>
</feature>
<sequence length="306" mass="35652">MYQPLNEASRKYLYFTNVRKNLFLMSIVTMIMLFVLSLLSKTPPSVPPSSKYGIITLFSKNHLCETIHSCQTYATIPEIKNKIIPLIALYASDVSKKDLETYHYHCPYVQLRPFTVSSYPEYFKDLKNYRFKFPTVASVLPEFKTIMYVDASIRFTAPKNETLTDMFKSMETQFAKTGFRLLGKSFHHNYPVTHPDMYAFFNVTEKQMKETNQFHSGLYFLNNSPAGWKVMNKMIQCALQPKCMAPKGAKARCNYRLLKENKHILCHRFDQSALNMRLIELYGKNETLYYRPSSIVNIVQMSKCSL</sequence>